<dbReference type="EMBL" id="NLAX01001034">
    <property type="protein sequence ID" value="PKS06254.1"/>
    <property type="molecule type" value="Genomic_DNA"/>
</dbReference>
<dbReference type="STRING" id="41688.A0A2N3N1E1"/>
<feature type="region of interest" description="Disordered" evidence="2">
    <location>
        <begin position="643"/>
        <end position="664"/>
    </location>
</feature>
<proteinExistence type="predicted"/>
<dbReference type="PANTHER" id="PTHR48050:SF27">
    <property type="entry name" value="GLUCOSYLTRANSFERASE, PUTATIVE (AFU_ORTHOLOGUE AFUA_7G04880)-RELATED"/>
    <property type="match status" value="1"/>
</dbReference>
<name>A0A2N3N1E1_9PEZI</name>
<dbReference type="Pfam" id="PF06722">
    <property type="entry name" value="EryCIII-like_C"/>
    <property type="match status" value="1"/>
</dbReference>
<keyword evidence="6" id="KW-1185">Reference proteome</keyword>
<dbReference type="VEuPathDB" id="FungiDB:jhhlp_007000"/>
<reference evidence="5 6" key="1">
    <citation type="journal article" date="2017" name="G3 (Bethesda)">
        <title>First Draft Genome Sequence of the Pathogenic Fungus Lomentospora prolificans (Formerly Scedosporium prolificans).</title>
        <authorList>
            <person name="Luo R."/>
            <person name="Zimin A."/>
            <person name="Workman R."/>
            <person name="Fan Y."/>
            <person name="Pertea G."/>
            <person name="Grossman N."/>
            <person name="Wear M.P."/>
            <person name="Jia B."/>
            <person name="Miller H."/>
            <person name="Casadevall A."/>
            <person name="Timp W."/>
            <person name="Zhang S.X."/>
            <person name="Salzberg S.L."/>
        </authorList>
    </citation>
    <scope>NUCLEOTIDE SEQUENCE [LARGE SCALE GENOMIC DNA]</scope>
    <source>
        <strain evidence="5 6">JHH-5317</strain>
    </source>
</reference>
<accession>A0A2N3N1E1</accession>
<dbReference type="Gene3D" id="3.40.50.2000">
    <property type="entry name" value="Glycogen Phosphorylase B"/>
    <property type="match status" value="2"/>
</dbReference>
<dbReference type="InterPro" id="IPR010610">
    <property type="entry name" value="EryCIII-like_C"/>
</dbReference>
<dbReference type="InterPro" id="IPR002213">
    <property type="entry name" value="UDP_glucos_trans"/>
</dbReference>
<comment type="caution">
    <text evidence="5">The sequence shown here is derived from an EMBL/GenBank/DDBJ whole genome shotgun (WGS) entry which is preliminary data.</text>
</comment>
<feature type="compositionally biased region" description="Low complexity" evidence="2">
    <location>
        <begin position="96"/>
        <end position="105"/>
    </location>
</feature>
<dbReference type="OrthoDB" id="5835829at2759"/>
<dbReference type="AlphaFoldDB" id="A0A2N3N1E1"/>
<protein>
    <submittedName>
        <fullName evidence="5">Uncharacterized protein</fullName>
    </submittedName>
</protein>
<dbReference type="FunFam" id="3.40.50.2000:FF:000100">
    <property type="entry name" value="Glycosyltransferase family 1 protein"/>
    <property type="match status" value="1"/>
</dbReference>
<dbReference type="PANTHER" id="PTHR48050">
    <property type="entry name" value="STEROL 3-BETA-GLUCOSYLTRANSFERASE"/>
    <property type="match status" value="1"/>
</dbReference>
<dbReference type="InterPro" id="IPR050426">
    <property type="entry name" value="Glycosyltransferase_28"/>
</dbReference>
<evidence type="ECO:0000259" key="4">
    <source>
        <dbReference type="Pfam" id="PF06722"/>
    </source>
</evidence>
<dbReference type="InterPro" id="IPR004276">
    <property type="entry name" value="GlycoTrans_28_N"/>
</dbReference>
<evidence type="ECO:0000256" key="2">
    <source>
        <dbReference type="SAM" id="MobiDB-lite"/>
    </source>
</evidence>
<dbReference type="Pfam" id="PF03033">
    <property type="entry name" value="Glyco_transf_28"/>
    <property type="match status" value="1"/>
</dbReference>
<evidence type="ECO:0000313" key="5">
    <source>
        <dbReference type="EMBL" id="PKS06254.1"/>
    </source>
</evidence>
<evidence type="ECO:0000256" key="1">
    <source>
        <dbReference type="ARBA" id="ARBA00022679"/>
    </source>
</evidence>
<evidence type="ECO:0000259" key="3">
    <source>
        <dbReference type="Pfam" id="PF03033"/>
    </source>
</evidence>
<gene>
    <name evidence="5" type="ORF">jhhlp_007000</name>
</gene>
<sequence length="856" mass="92225">MMKSKESSTLSERTSSFFSRNPFVENTNVRDDGRVDLVVDSTLCRIAGRLMHDDSNFNTHRFSHLDPPRPSSPPPQYSVLDPSDPTQKQNQPSRPPTTSQPSRSTIRLNIVIQVVGSRGDVQPFIALGTELRASGHRVRLATHDTFNDFVRSAGLEFYPIGGDPTDLMAFMVKNPGLIPSMDSLLAGEIQKKRAMVKTMLEGCWRSCLDADPDTGDPFVADAIIANPPSFAHVHCAQALSIPLHIMFTMPWTSTRQFSHPLANLSLSAARVDPGAANYISYWLVESMTWQGIGDVINEWRTTIDLEPVPTSEGPKLLETLGIPVTYCWSPALVPKPADWPASIDICGFFFREHPEYTPPDALASFLGKGTAPVYIGFGSIVLDDPEKLNAMLVQAVRSVGVRAIISKGWSKLGGDVVGPTSEGDIFYLGDCPHEWLFKHVSAVVHHGGAGTTACGLLNGRPTTIVPFFGDQPFWGEMVATAGAGPKPIHHKALNVDNFSAAIRYCLTPEASAAAQKIAASIQAETGVKQAVKSFHDHILAYNIRCDLLPERAAAWTCKTKSGKSIKLSSLAGEILVNASVLSRKQLKRYEINPIEIRNRRWDPVTGVVSAALHTGKGMLVATSDIVVKPVKTYRSLNAKYSSSLDDAERGGSATPPLTPSSAGSSNKYANPLLYPGESRSCMSNTAAMVSSSVSGVGGFFKAYSKGILLDIPLSAAEGLRAVPNLYGEQVPEREKITDWKSGAFVGGKQFVTGFSGGVSDLDVQPIKGANADGVRGAAVGLGKGFVGFVTKVLSAPLGLVAYSFEGIYQDIRSMTSKTNGLIQAQKHQEGIHELIGERSKGSSLEARVVEAFGKFR</sequence>
<dbReference type="InParanoid" id="A0A2N3N1E1"/>
<evidence type="ECO:0000313" key="6">
    <source>
        <dbReference type="Proteomes" id="UP000233524"/>
    </source>
</evidence>
<feature type="domain" description="Erythromycin biosynthesis protein CIII-like C-terminal" evidence="4">
    <location>
        <begin position="432"/>
        <end position="524"/>
    </location>
</feature>
<dbReference type="CDD" id="cd03784">
    <property type="entry name" value="GT1_Gtf-like"/>
    <property type="match status" value="1"/>
</dbReference>
<dbReference type="SUPFAM" id="SSF53756">
    <property type="entry name" value="UDP-Glycosyltransferase/glycogen phosphorylase"/>
    <property type="match status" value="1"/>
</dbReference>
<keyword evidence="1" id="KW-0808">Transferase</keyword>
<dbReference type="Proteomes" id="UP000233524">
    <property type="component" value="Unassembled WGS sequence"/>
</dbReference>
<dbReference type="GO" id="GO:0016906">
    <property type="term" value="F:sterol 3-beta-glucosyltransferase activity"/>
    <property type="evidence" value="ECO:0007669"/>
    <property type="project" value="UniProtKB-ARBA"/>
</dbReference>
<dbReference type="GO" id="GO:0005975">
    <property type="term" value="P:carbohydrate metabolic process"/>
    <property type="evidence" value="ECO:0007669"/>
    <property type="project" value="InterPro"/>
</dbReference>
<feature type="region of interest" description="Disordered" evidence="2">
    <location>
        <begin position="55"/>
        <end position="105"/>
    </location>
</feature>
<dbReference type="FunFam" id="3.40.50.2000:FF:000009">
    <property type="entry name" value="Sterol 3-beta-glucosyltransferase UGT80A2"/>
    <property type="match status" value="1"/>
</dbReference>
<feature type="domain" description="Glycosyltransferase family 28 N-terminal" evidence="3">
    <location>
        <begin position="110"/>
        <end position="256"/>
    </location>
</feature>
<organism evidence="5 6">
    <name type="scientific">Lomentospora prolificans</name>
    <dbReference type="NCBI Taxonomy" id="41688"/>
    <lineage>
        <taxon>Eukaryota</taxon>
        <taxon>Fungi</taxon>
        <taxon>Dikarya</taxon>
        <taxon>Ascomycota</taxon>
        <taxon>Pezizomycotina</taxon>
        <taxon>Sordariomycetes</taxon>
        <taxon>Hypocreomycetidae</taxon>
        <taxon>Microascales</taxon>
        <taxon>Microascaceae</taxon>
        <taxon>Lomentospora</taxon>
    </lineage>
</organism>